<dbReference type="OrthoDB" id="3265515at2759"/>
<dbReference type="EMBL" id="MU157975">
    <property type="protein sequence ID" value="KAF9521911.1"/>
    <property type="molecule type" value="Genomic_DNA"/>
</dbReference>
<gene>
    <name evidence="3" type="ORF">CPB83DRAFT_751457</name>
</gene>
<protein>
    <recommendedName>
        <fullName evidence="2">RNase H type-1 domain-containing protein</fullName>
    </recommendedName>
</protein>
<feature type="region of interest" description="Disordered" evidence="1">
    <location>
        <begin position="1"/>
        <end position="32"/>
    </location>
</feature>
<feature type="non-terminal residue" evidence="3">
    <location>
        <position position="78"/>
    </location>
</feature>
<reference evidence="3" key="1">
    <citation type="submission" date="2020-11" db="EMBL/GenBank/DDBJ databases">
        <authorList>
            <consortium name="DOE Joint Genome Institute"/>
            <person name="Ahrendt S."/>
            <person name="Riley R."/>
            <person name="Andreopoulos W."/>
            <person name="Labutti K."/>
            <person name="Pangilinan J."/>
            <person name="Ruiz-Duenas F.J."/>
            <person name="Barrasa J.M."/>
            <person name="Sanchez-Garcia M."/>
            <person name="Camarero S."/>
            <person name="Miyauchi S."/>
            <person name="Serrano A."/>
            <person name="Linde D."/>
            <person name="Babiker R."/>
            <person name="Drula E."/>
            <person name="Ayuso-Fernandez I."/>
            <person name="Pacheco R."/>
            <person name="Padilla G."/>
            <person name="Ferreira P."/>
            <person name="Barriuso J."/>
            <person name="Kellner H."/>
            <person name="Castanera R."/>
            <person name="Alfaro M."/>
            <person name="Ramirez L."/>
            <person name="Pisabarro A.G."/>
            <person name="Kuo A."/>
            <person name="Tritt A."/>
            <person name="Lipzen A."/>
            <person name="He G."/>
            <person name="Yan M."/>
            <person name="Ng V."/>
            <person name="Cullen D."/>
            <person name="Martin F."/>
            <person name="Rosso M.-N."/>
            <person name="Henrissat B."/>
            <person name="Hibbett D."/>
            <person name="Martinez A.T."/>
            <person name="Grigoriev I.V."/>
        </authorList>
    </citation>
    <scope>NUCLEOTIDE SEQUENCE</scope>
    <source>
        <strain evidence="3">CBS 506.95</strain>
    </source>
</reference>
<dbReference type="PROSITE" id="PS50879">
    <property type="entry name" value="RNASE_H_1"/>
    <property type="match status" value="1"/>
</dbReference>
<organism evidence="3 4">
    <name type="scientific">Crepidotus variabilis</name>
    <dbReference type="NCBI Taxonomy" id="179855"/>
    <lineage>
        <taxon>Eukaryota</taxon>
        <taxon>Fungi</taxon>
        <taxon>Dikarya</taxon>
        <taxon>Basidiomycota</taxon>
        <taxon>Agaricomycotina</taxon>
        <taxon>Agaricomycetes</taxon>
        <taxon>Agaricomycetidae</taxon>
        <taxon>Agaricales</taxon>
        <taxon>Agaricineae</taxon>
        <taxon>Crepidotaceae</taxon>
        <taxon>Crepidotus</taxon>
    </lineage>
</organism>
<evidence type="ECO:0000259" key="2">
    <source>
        <dbReference type="PROSITE" id="PS50879"/>
    </source>
</evidence>
<dbReference type="GO" id="GO:0003676">
    <property type="term" value="F:nucleic acid binding"/>
    <property type="evidence" value="ECO:0007669"/>
    <property type="project" value="InterPro"/>
</dbReference>
<dbReference type="AlphaFoldDB" id="A0A9P6JI00"/>
<evidence type="ECO:0000313" key="3">
    <source>
        <dbReference type="EMBL" id="KAF9521911.1"/>
    </source>
</evidence>
<dbReference type="Proteomes" id="UP000807306">
    <property type="component" value="Unassembled WGS sequence"/>
</dbReference>
<feature type="compositionally biased region" description="Basic and acidic residues" evidence="1">
    <location>
        <begin position="14"/>
        <end position="32"/>
    </location>
</feature>
<feature type="non-terminal residue" evidence="3">
    <location>
        <position position="1"/>
    </location>
</feature>
<dbReference type="GO" id="GO:0004523">
    <property type="term" value="F:RNA-DNA hybrid ribonuclease activity"/>
    <property type="evidence" value="ECO:0007669"/>
    <property type="project" value="InterPro"/>
</dbReference>
<keyword evidence="4" id="KW-1185">Reference proteome</keyword>
<evidence type="ECO:0000313" key="4">
    <source>
        <dbReference type="Proteomes" id="UP000807306"/>
    </source>
</evidence>
<evidence type="ECO:0000256" key="1">
    <source>
        <dbReference type="SAM" id="MobiDB-lite"/>
    </source>
</evidence>
<comment type="caution">
    <text evidence="3">The sequence shown here is derived from an EMBL/GenBank/DDBJ whole genome shotgun (WGS) entry which is preliminary data.</text>
</comment>
<proteinExistence type="predicted"/>
<name>A0A9P6JI00_9AGAR</name>
<dbReference type="InterPro" id="IPR002156">
    <property type="entry name" value="RNaseH_domain"/>
</dbReference>
<sequence length="78" mass="9145">VVWTPGHEGLVGNERADEEARKASEEGSSRERLLPKYIRKPLPHSQAAVKAAYRKELLERAKGQWRKSRRFDRLNRYD</sequence>
<accession>A0A9P6JI00</accession>
<feature type="domain" description="RNase H type-1" evidence="2">
    <location>
        <begin position="1"/>
        <end position="25"/>
    </location>
</feature>